<feature type="domain" description="Calponin-homology (CH)" evidence="12">
    <location>
        <begin position="2"/>
        <end position="103"/>
    </location>
</feature>
<keyword evidence="7" id="KW-0206">Cytoskeleton</keyword>
<accession>A0ABR2WIA9</accession>
<gene>
    <name evidence="14" type="primary">BIM1_3</name>
    <name evidence="14" type="ORF">K7432_014007</name>
</gene>
<keyword evidence="5 9" id="KW-0493">Microtubule</keyword>
<dbReference type="InterPro" id="IPR036133">
    <property type="entry name" value="EB1_C_sf"/>
</dbReference>
<feature type="region of interest" description="Disordered" evidence="11">
    <location>
        <begin position="107"/>
        <end position="174"/>
    </location>
</feature>
<evidence type="ECO:0000256" key="4">
    <source>
        <dbReference type="ARBA" id="ARBA00022618"/>
    </source>
</evidence>
<reference evidence="14 15" key="1">
    <citation type="submission" date="2023-04" db="EMBL/GenBank/DDBJ databases">
        <title>Genome of Basidiobolus ranarum AG-B5.</title>
        <authorList>
            <person name="Stajich J.E."/>
            <person name="Carter-House D."/>
            <person name="Gryganskyi A."/>
        </authorList>
    </citation>
    <scope>NUCLEOTIDE SEQUENCE [LARGE SCALE GENOMIC DNA]</scope>
    <source>
        <strain evidence="14 15">AG-B5</strain>
    </source>
</reference>
<feature type="compositionally biased region" description="Low complexity" evidence="11">
    <location>
        <begin position="132"/>
        <end position="151"/>
    </location>
</feature>
<dbReference type="InterPro" id="IPR036872">
    <property type="entry name" value="CH_dom_sf"/>
</dbReference>
<organism evidence="14 15">
    <name type="scientific">Basidiobolus ranarum</name>
    <dbReference type="NCBI Taxonomy" id="34480"/>
    <lineage>
        <taxon>Eukaryota</taxon>
        <taxon>Fungi</taxon>
        <taxon>Fungi incertae sedis</taxon>
        <taxon>Zoopagomycota</taxon>
        <taxon>Entomophthoromycotina</taxon>
        <taxon>Basidiobolomycetes</taxon>
        <taxon>Basidiobolales</taxon>
        <taxon>Basidiobolaceae</taxon>
        <taxon>Basidiobolus</taxon>
    </lineage>
</organism>
<keyword evidence="6" id="KW-0498">Mitosis</keyword>
<dbReference type="PANTHER" id="PTHR10623">
    <property type="entry name" value="MICROTUBULE-ASSOCIATED PROTEIN RP/EB FAMILY MEMBER"/>
    <property type="match status" value="1"/>
</dbReference>
<dbReference type="InterPro" id="IPR001715">
    <property type="entry name" value="CH_dom"/>
</dbReference>
<comment type="caution">
    <text evidence="14">The sequence shown here is derived from an EMBL/GenBank/DDBJ whole genome shotgun (WGS) entry which is preliminary data.</text>
</comment>
<dbReference type="Gene3D" id="1.20.5.1430">
    <property type="match status" value="1"/>
</dbReference>
<dbReference type="PROSITE" id="PS50021">
    <property type="entry name" value="CH"/>
    <property type="match status" value="1"/>
</dbReference>
<evidence type="ECO:0000256" key="8">
    <source>
        <dbReference type="ARBA" id="ARBA00023306"/>
    </source>
</evidence>
<protein>
    <submittedName>
        <fullName evidence="14">Microtubule integrity protein mal3</fullName>
    </submittedName>
</protein>
<comment type="subcellular location">
    <subcellularLocation>
        <location evidence="1">Cytoplasm</location>
        <location evidence="1">Cytoskeleton</location>
    </subcellularLocation>
</comment>
<keyword evidence="8" id="KW-0131">Cell cycle</keyword>
<feature type="coiled-coil region" evidence="10">
    <location>
        <begin position="176"/>
        <end position="210"/>
    </location>
</feature>
<keyword evidence="3" id="KW-0963">Cytoplasm</keyword>
<dbReference type="PROSITE" id="PS51230">
    <property type="entry name" value="EB1_C"/>
    <property type="match status" value="1"/>
</dbReference>
<sequence>MSESRQELLAWVNDLLHLNYSKIEQLGTGAAYCQIVDSVYGDVPLPRVKFNAKQDYEYLHNFKILQNSFTKHKLDKAIPVDSLIKCRFADNFSFLQWLKRFHDTNASSEYDPLSRRKDGPPASTATRTAGVRSGTPSRRSTTPSERSASRTGKVGVARPGSATSRAAPSADQSAKIEELQRVNVEQQAQIETVERERDFYYEKLRAIEDLMNTIDTNEKIATLLRGLHSVMYGTEEGFVQQEEQIDPDQSLVADDLLMEQNIQNIQDIRLQDIDEDETF</sequence>
<dbReference type="InterPro" id="IPR027328">
    <property type="entry name" value="MAPRE"/>
</dbReference>
<keyword evidence="4" id="KW-0132">Cell division</keyword>
<dbReference type="Pfam" id="PF00307">
    <property type="entry name" value="CH"/>
    <property type="match status" value="1"/>
</dbReference>
<evidence type="ECO:0000256" key="1">
    <source>
        <dbReference type="ARBA" id="ARBA00004245"/>
    </source>
</evidence>
<evidence type="ECO:0000259" key="13">
    <source>
        <dbReference type="PROSITE" id="PS51230"/>
    </source>
</evidence>
<evidence type="ECO:0000256" key="3">
    <source>
        <dbReference type="ARBA" id="ARBA00022490"/>
    </source>
</evidence>
<evidence type="ECO:0000256" key="11">
    <source>
        <dbReference type="SAM" id="MobiDB-lite"/>
    </source>
</evidence>
<feature type="domain" description="EB1 C-terminal" evidence="13">
    <location>
        <begin position="168"/>
        <end position="240"/>
    </location>
</feature>
<dbReference type="InterPro" id="IPR004953">
    <property type="entry name" value="EB1_C"/>
</dbReference>
<evidence type="ECO:0000256" key="7">
    <source>
        <dbReference type="ARBA" id="ARBA00023212"/>
    </source>
</evidence>
<keyword evidence="10" id="KW-0175">Coiled coil</keyword>
<dbReference type="SUPFAM" id="SSF140612">
    <property type="entry name" value="EB1 dimerisation domain-like"/>
    <property type="match status" value="1"/>
</dbReference>
<evidence type="ECO:0000256" key="2">
    <source>
        <dbReference type="ARBA" id="ARBA00010729"/>
    </source>
</evidence>
<dbReference type="Pfam" id="PF03271">
    <property type="entry name" value="EB1"/>
    <property type="match status" value="1"/>
</dbReference>
<evidence type="ECO:0000256" key="6">
    <source>
        <dbReference type="ARBA" id="ARBA00022776"/>
    </source>
</evidence>
<evidence type="ECO:0000259" key="12">
    <source>
        <dbReference type="PROSITE" id="PS50021"/>
    </source>
</evidence>
<feature type="compositionally biased region" description="Polar residues" evidence="11">
    <location>
        <begin position="161"/>
        <end position="172"/>
    </location>
</feature>
<dbReference type="SUPFAM" id="SSF47576">
    <property type="entry name" value="Calponin-homology domain, CH-domain"/>
    <property type="match status" value="1"/>
</dbReference>
<comment type="similarity">
    <text evidence="2">Belongs to the MAPRE family.</text>
</comment>
<dbReference type="Gene3D" id="1.10.418.10">
    <property type="entry name" value="Calponin-like domain"/>
    <property type="match status" value="1"/>
</dbReference>
<dbReference type="EMBL" id="JASJQH010001485">
    <property type="protein sequence ID" value="KAK9761237.1"/>
    <property type="molecule type" value="Genomic_DNA"/>
</dbReference>
<dbReference type="Proteomes" id="UP001479436">
    <property type="component" value="Unassembled WGS sequence"/>
</dbReference>
<evidence type="ECO:0000256" key="9">
    <source>
        <dbReference type="PROSITE-ProRule" id="PRU00576"/>
    </source>
</evidence>
<evidence type="ECO:0000313" key="15">
    <source>
        <dbReference type="Proteomes" id="UP001479436"/>
    </source>
</evidence>
<evidence type="ECO:0000256" key="10">
    <source>
        <dbReference type="SAM" id="Coils"/>
    </source>
</evidence>
<proteinExistence type="inferred from homology"/>
<evidence type="ECO:0000313" key="14">
    <source>
        <dbReference type="EMBL" id="KAK9761237.1"/>
    </source>
</evidence>
<evidence type="ECO:0000256" key="5">
    <source>
        <dbReference type="ARBA" id="ARBA00022701"/>
    </source>
</evidence>
<name>A0ABR2WIA9_9FUNG</name>
<keyword evidence="15" id="KW-1185">Reference proteome</keyword>